<feature type="region of interest" description="Disordered" evidence="1">
    <location>
        <begin position="51"/>
        <end position="81"/>
    </location>
</feature>
<evidence type="ECO:0000256" key="1">
    <source>
        <dbReference type="SAM" id="MobiDB-lite"/>
    </source>
</evidence>
<feature type="compositionally biased region" description="Basic and acidic residues" evidence="1">
    <location>
        <begin position="52"/>
        <end position="81"/>
    </location>
</feature>
<protein>
    <submittedName>
        <fullName evidence="2">Uncharacterized protein</fullName>
    </submittedName>
</protein>
<feature type="non-terminal residue" evidence="2">
    <location>
        <position position="1"/>
    </location>
</feature>
<reference evidence="2 3" key="1">
    <citation type="journal article" date="2013" name="Curr. Biol.">
        <title>The Genome of the Foraminiferan Reticulomyxa filosa.</title>
        <authorList>
            <person name="Glockner G."/>
            <person name="Hulsmann N."/>
            <person name="Schleicher M."/>
            <person name="Noegel A.A."/>
            <person name="Eichinger L."/>
            <person name="Gallinger C."/>
            <person name="Pawlowski J."/>
            <person name="Sierra R."/>
            <person name="Euteneuer U."/>
            <person name="Pillet L."/>
            <person name="Moustafa A."/>
            <person name="Platzer M."/>
            <person name="Groth M."/>
            <person name="Szafranski K."/>
            <person name="Schliwa M."/>
        </authorList>
    </citation>
    <scope>NUCLEOTIDE SEQUENCE [LARGE SCALE GENOMIC DNA]</scope>
</reference>
<evidence type="ECO:0000313" key="3">
    <source>
        <dbReference type="Proteomes" id="UP000023152"/>
    </source>
</evidence>
<dbReference type="EMBL" id="ASPP01033810">
    <property type="protein sequence ID" value="ETO03264.1"/>
    <property type="molecule type" value="Genomic_DNA"/>
</dbReference>
<dbReference type="AlphaFoldDB" id="X6LNR7"/>
<sequence length="327" mass="37998">RLVSIEPDLRAVSVKYEAMFPWSHVLHNWCHSKLVSVVAQRLVEKLNVTVHQNEDEKKSEHDYKYQHENADDNENENKTRLESHHKVLQSSNLLRMVMDGSENALRHLNMCNVEHCRMYLMDVIAAKYNLNQQRKAEVITDILFCMISLFNWEVSVAMIESILYILPDFFAKYVELLKLCQDNTGIVLELHTLLDDENESTRLSGSICLLLKHFISFSPENKWSDIARSLEAVEDAIPAILQFAKDWYGNCKEYEEIFAMCRRAQMQILGAKHFERQIVDKVELSNVLLNAMSLSEDGWLNEKSTIITILERVSKEGNLALDKRPHF</sequence>
<comment type="caution">
    <text evidence="2">The sequence shown here is derived from an EMBL/GenBank/DDBJ whole genome shotgun (WGS) entry which is preliminary data.</text>
</comment>
<accession>X6LNR7</accession>
<name>X6LNR7_RETFI</name>
<feature type="non-terminal residue" evidence="2">
    <location>
        <position position="327"/>
    </location>
</feature>
<organism evidence="2 3">
    <name type="scientific">Reticulomyxa filosa</name>
    <dbReference type="NCBI Taxonomy" id="46433"/>
    <lineage>
        <taxon>Eukaryota</taxon>
        <taxon>Sar</taxon>
        <taxon>Rhizaria</taxon>
        <taxon>Retaria</taxon>
        <taxon>Foraminifera</taxon>
        <taxon>Monothalamids</taxon>
        <taxon>Reticulomyxidae</taxon>
        <taxon>Reticulomyxa</taxon>
    </lineage>
</organism>
<evidence type="ECO:0000313" key="2">
    <source>
        <dbReference type="EMBL" id="ETO03264.1"/>
    </source>
</evidence>
<keyword evidence="3" id="KW-1185">Reference proteome</keyword>
<proteinExistence type="predicted"/>
<dbReference type="Proteomes" id="UP000023152">
    <property type="component" value="Unassembled WGS sequence"/>
</dbReference>
<gene>
    <name evidence="2" type="ORF">RFI_34146</name>
</gene>